<dbReference type="InterPro" id="IPR041715">
    <property type="entry name" value="HisRS-like_core"/>
</dbReference>
<dbReference type="PIRSF" id="PIRSF001549">
    <property type="entry name" value="His-tRNA_synth"/>
    <property type="match status" value="1"/>
</dbReference>
<keyword evidence="5 7" id="KW-0030">Aminoacyl-tRNA synthetase</keyword>
<dbReference type="SUPFAM" id="SSF55681">
    <property type="entry name" value="Class II aaRS and biotin synthetases"/>
    <property type="match status" value="1"/>
</dbReference>
<dbReference type="EC" id="6.1.1.21" evidence="7"/>
<dbReference type="InterPro" id="IPR006195">
    <property type="entry name" value="aa-tRNA-synth_II"/>
</dbReference>
<dbReference type="CDD" id="cd00773">
    <property type="entry name" value="HisRS-like_core"/>
    <property type="match status" value="1"/>
</dbReference>
<feature type="binding site" evidence="8">
    <location>
        <begin position="258"/>
        <end position="259"/>
    </location>
    <ligand>
        <name>L-histidine</name>
        <dbReference type="ChEBI" id="CHEBI:57595"/>
    </ligand>
</feature>
<dbReference type="STRING" id="1403316.PRV_02385"/>
<evidence type="ECO:0000256" key="8">
    <source>
        <dbReference type="PIRSR" id="PIRSR001549-1"/>
    </source>
</evidence>
<keyword evidence="7" id="KW-0648">Protein biosynthesis</keyword>
<dbReference type="InterPro" id="IPR004516">
    <property type="entry name" value="HisRS/HisZ"/>
</dbReference>
<evidence type="ECO:0000256" key="7">
    <source>
        <dbReference type="HAMAP-Rule" id="MF_00127"/>
    </source>
</evidence>
<evidence type="ECO:0000256" key="4">
    <source>
        <dbReference type="ARBA" id="ARBA00022840"/>
    </source>
</evidence>
<evidence type="ECO:0000256" key="3">
    <source>
        <dbReference type="ARBA" id="ARBA00022741"/>
    </source>
</evidence>
<dbReference type="PROSITE" id="PS50862">
    <property type="entry name" value="AA_TRNA_LIGASE_II"/>
    <property type="match status" value="1"/>
</dbReference>
<keyword evidence="2 7" id="KW-0963">Cytoplasm</keyword>
<feature type="domain" description="Aminoacyl-transfer RNA synthetases class-II family profile" evidence="9">
    <location>
        <begin position="16"/>
        <end position="336"/>
    </location>
</feature>
<dbReference type="OrthoDB" id="9800814at2"/>
<accession>U5NG86</accession>
<dbReference type="HAMAP" id="MF_00127">
    <property type="entry name" value="His_tRNA_synth"/>
    <property type="match status" value="1"/>
</dbReference>
<dbReference type="Gene3D" id="3.30.930.10">
    <property type="entry name" value="Bira Bifunctional Protein, Domain 2"/>
    <property type="match status" value="1"/>
</dbReference>
<dbReference type="SUPFAM" id="SSF52954">
    <property type="entry name" value="Class II aaRS ABD-related"/>
    <property type="match status" value="1"/>
</dbReference>
<dbReference type="InterPro" id="IPR015807">
    <property type="entry name" value="His-tRNA-ligase"/>
</dbReference>
<dbReference type="NCBIfam" id="TIGR00442">
    <property type="entry name" value="hisS"/>
    <property type="match status" value="1"/>
</dbReference>
<keyword evidence="4 7" id="KW-0067">ATP-binding</keyword>
<evidence type="ECO:0000313" key="10">
    <source>
        <dbReference type="EMBL" id="AGX89214.1"/>
    </source>
</evidence>
<dbReference type="Pfam" id="PF03129">
    <property type="entry name" value="HGTP_anticodon"/>
    <property type="match status" value="1"/>
</dbReference>
<feature type="binding site" evidence="8">
    <location>
        <position position="127"/>
    </location>
    <ligand>
        <name>L-histidine</name>
        <dbReference type="ChEBI" id="CHEBI:57595"/>
    </ligand>
</feature>
<gene>
    <name evidence="7" type="primary">hisS</name>
    <name evidence="10" type="ORF">PRV_02385</name>
</gene>
<protein>
    <recommendedName>
        <fullName evidence="7">Histidine--tRNA ligase</fullName>
        <ecNumber evidence="7">6.1.1.21</ecNumber>
    </recommendedName>
    <alternativeName>
        <fullName evidence="7">Histidyl-tRNA synthetase</fullName>
        <shortName evidence="7">HisRS</shortName>
    </alternativeName>
</protein>
<evidence type="ECO:0000256" key="5">
    <source>
        <dbReference type="ARBA" id="ARBA00023146"/>
    </source>
</evidence>
<feature type="binding site" evidence="8">
    <location>
        <position position="109"/>
    </location>
    <ligand>
        <name>L-histidine</name>
        <dbReference type="ChEBI" id="CHEBI:57595"/>
    </ligand>
</feature>
<feature type="binding site" evidence="8">
    <location>
        <position position="123"/>
    </location>
    <ligand>
        <name>L-histidine</name>
        <dbReference type="ChEBI" id="CHEBI:57595"/>
    </ligand>
</feature>
<dbReference type="Pfam" id="PF13393">
    <property type="entry name" value="tRNA-synt_His"/>
    <property type="match status" value="1"/>
</dbReference>
<evidence type="ECO:0000256" key="1">
    <source>
        <dbReference type="ARBA" id="ARBA00008226"/>
    </source>
</evidence>
<dbReference type="AlphaFoldDB" id="U5NG86"/>
<dbReference type="PANTHER" id="PTHR43707">
    <property type="entry name" value="HISTIDYL-TRNA SYNTHETASE"/>
    <property type="match status" value="1"/>
</dbReference>
<dbReference type="GO" id="GO:0004821">
    <property type="term" value="F:histidine-tRNA ligase activity"/>
    <property type="evidence" value="ECO:0007669"/>
    <property type="project" value="UniProtKB-UniRule"/>
</dbReference>
<dbReference type="InterPro" id="IPR045864">
    <property type="entry name" value="aa-tRNA-synth_II/BPL/LPL"/>
</dbReference>
<dbReference type="GO" id="GO:0005524">
    <property type="term" value="F:ATP binding"/>
    <property type="evidence" value="ECO:0007669"/>
    <property type="project" value="UniProtKB-UniRule"/>
</dbReference>
<proteinExistence type="inferred from homology"/>
<evidence type="ECO:0000259" key="9">
    <source>
        <dbReference type="PROSITE" id="PS50862"/>
    </source>
</evidence>
<reference evidence="10" key="1">
    <citation type="journal article" date="2013" name="Genome Announc.">
        <title>Genome Sequence of Mycoplasma parvum (Formerly Eperythrozoon parvum), a Diminutive Hemoplasma of the Pig.</title>
        <authorList>
            <person name="do Nascimento N.C."/>
            <person name="Dos Santos A.P."/>
            <person name="Chu Y."/>
            <person name="Guimaraes A.M."/>
            <person name="Pagliaro A."/>
            <person name="Messick J.B."/>
        </authorList>
    </citation>
    <scope>NUCLEOTIDE SEQUENCE [LARGE SCALE GENOMIC DNA]</scope>
    <source>
        <strain evidence="10">Indiana</strain>
    </source>
</reference>
<feature type="binding site" evidence="8">
    <location>
        <position position="254"/>
    </location>
    <ligand>
        <name>L-histidine</name>
        <dbReference type="ChEBI" id="CHEBI:57595"/>
    </ligand>
</feature>
<comment type="subunit">
    <text evidence="7">Homodimer.</text>
</comment>
<evidence type="ECO:0000256" key="6">
    <source>
        <dbReference type="ARBA" id="ARBA00047639"/>
    </source>
</evidence>
<evidence type="ECO:0000313" key="11">
    <source>
        <dbReference type="Proteomes" id="UP000017119"/>
    </source>
</evidence>
<dbReference type="InterPro" id="IPR004154">
    <property type="entry name" value="Anticodon-bd"/>
</dbReference>
<evidence type="ECO:0000256" key="2">
    <source>
        <dbReference type="ARBA" id="ARBA00022490"/>
    </source>
</evidence>
<comment type="catalytic activity">
    <reaction evidence="6 7">
        <text>tRNA(His) + L-histidine + ATP = L-histidyl-tRNA(His) + AMP + diphosphate + H(+)</text>
        <dbReference type="Rhea" id="RHEA:17313"/>
        <dbReference type="Rhea" id="RHEA-COMP:9665"/>
        <dbReference type="Rhea" id="RHEA-COMP:9689"/>
        <dbReference type="ChEBI" id="CHEBI:15378"/>
        <dbReference type="ChEBI" id="CHEBI:30616"/>
        <dbReference type="ChEBI" id="CHEBI:33019"/>
        <dbReference type="ChEBI" id="CHEBI:57595"/>
        <dbReference type="ChEBI" id="CHEBI:78442"/>
        <dbReference type="ChEBI" id="CHEBI:78527"/>
        <dbReference type="ChEBI" id="CHEBI:456215"/>
        <dbReference type="EC" id="6.1.1.21"/>
    </reaction>
</comment>
<feature type="binding site" evidence="8">
    <location>
        <begin position="77"/>
        <end position="79"/>
    </location>
    <ligand>
        <name>L-histidine</name>
        <dbReference type="ChEBI" id="CHEBI:57595"/>
    </ligand>
</feature>
<dbReference type="EMBL" id="CP006771">
    <property type="protein sequence ID" value="AGX89214.1"/>
    <property type="molecule type" value="Genomic_DNA"/>
</dbReference>
<dbReference type="GO" id="GO:0006427">
    <property type="term" value="P:histidyl-tRNA aminoacylation"/>
    <property type="evidence" value="ECO:0007669"/>
    <property type="project" value="UniProtKB-UniRule"/>
</dbReference>
<keyword evidence="3 7" id="KW-0547">Nucleotide-binding</keyword>
<comment type="similarity">
    <text evidence="1 7">Belongs to the class-II aminoacyl-tRNA synthetase family.</text>
</comment>
<dbReference type="KEGG" id="mpv:PRV_02385"/>
<dbReference type="InterPro" id="IPR036621">
    <property type="entry name" value="Anticodon-bd_dom_sf"/>
</dbReference>
<dbReference type="PATRIC" id="fig|1403316.3.peg.444"/>
<dbReference type="PANTHER" id="PTHR43707:SF1">
    <property type="entry name" value="HISTIDINE--TRNA LIGASE, MITOCHONDRIAL-RELATED"/>
    <property type="match status" value="1"/>
</dbReference>
<dbReference type="RefSeq" id="WP_022770242.1">
    <property type="nucleotide sequence ID" value="NC_022575.1"/>
</dbReference>
<dbReference type="Gene3D" id="3.40.50.800">
    <property type="entry name" value="Anticodon-binding domain"/>
    <property type="match status" value="1"/>
</dbReference>
<keyword evidence="11" id="KW-1185">Reference proteome</keyword>
<dbReference type="GO" id="GO:0005737">
    <property type="term" value="C:cytoplasm"/>
    <property type="evidence" value="ECO:0007669"/>
    <property type="project" value="UniProtKB-SubCell"/>
</dbReference>
<keyword evidence="7" id="KW-0436">Ligase</keyword>
<sequence>MFAPARGTRSFQGDELEQRKHLGNLLLEWAQKNNFLEIQLPTIEYSDLFVGSNEVGENILEKEIFFLEGKKYALKPEGTISIAREVINQKALDKVSSPLKFCYLTQCFRYERPQKGRYREFTQFGIEIVNASSIFYEVELIFSMNKFLREKLGLNPILKLNYLSSSKIKKEWSKELTKYFTEHSDKLNQISKERIINNPIRILDDKQVSKLKIIKDAPKISHFFSEEEKERIKEIQKCLRSLNLKYQWDENLVRGLDYYTGIVFEWQINDLAIAGGGRYDELFDKFQTGKAQKKAVPSLGMAIGFDRLQLALNEVNYEWPFLRNKEEIIYVCYLLPKVESKILNLIQDLKNEGVKVETNWDSQDLASHFKYSEKLGIKWLLIYGEKESLNKEIILKRQYKNYQIILPLDNKEVLIQKVKRTVEFDN</sequence>
<dbReference type="Proteomes" id="UP000017119">
    <property type="component" value="Chromosome"/>
</dbReference>
<dbReference type="HOGENOM" id="CLU_025113_1_1_14"/>
<name>U5NG86_9MOLU</name>
<organism evidence="10 11">
    <name type="scientific">Mycoplasma parvum str. Indiana</name>
    <dbReference type="NCBI Taxonomy" id="1403316"/>
    <lineage>
        <taxon>Bacteria</taxon>
        <taxon>Bacillati</taxon>
        <taxon>Mycoplasmatota</taxon>
        <taxon>Mollicutes</taxon>
        <taxon>Mycoplasmataceae</taxon>
        <taxon>Mycoplasma</taxon>
    </lineage>
</organism>
<comment type="subcellular location">
    <subcellularLocation>
        <location evidence="7">Cytoplasm</location>
    </subcellularLocation>
</comment>